<dbReference type="InterPro" id="IPR003591">
    <property type="entry name" value="Leu-rich_rpt_typical-subtyp"/>
</dbReference>
<accession>A0AAD8A7K8</accession>
<evidence type="ECO:0000256" key="5">
    <source>
        <dbReference type="ARBA" id="ARBA00022692"/>
    </source>
</evidence>
<comment type="subcellular location">
    <subcellularLocation>
        <location evidence="1">Membrane</location>
        <topology evidence="1">Single-pass type I membrane protein</topology>
    </subcellularLocation>
</comment>
<name>A0AAD8A7K8_DIPPU</name>
<dbReference type="InterPro" id="IPR001611">
    <property type="entry name" value="Leu-rich_rpt"/>
</dbReference>
<dbReference type="SUPFAM" id="SSF52058">
    <property type="entry name" value="L domain-like"/>
    <property type="match status" value="1"/>
</dbReference>
<dbReference type="AlphaFoldDB" id="A0AAD8A7K8"/>
<dbReference type="Gene3D" id="3.40.50.10140">
    <property type="entry name" value="Toll/interleukin-1 receptor homology (TIR) domain"/>
    <property type="match status" value="1"/>
</dbReference>
<dbReference type="SUPFAM" id="SSF52047">
    <property type="entry name" value="RNI-like"/>
    <property type="match status" value="1"/>
</dbReference>
<evidence type="ECO:0000256" key="1">
    <source>
        <dbReference type="ARBA" id="ARBA00004479"/>
    </source>
</evidence>
<dbReference type="Pfam" id="PF01582">
    <property type="entry name" value="TIR"/>
    <property type="match status" value="1"/>
</dbReference>
<keyword evidence="3" id="KW-0399">Innate immunity</keyword>
<dbReference type="GO" id="GO:0004888">
    <property type="term" value="F:transmembrane signaling receptor activity"/>
    <property type="evidence" value="ECO:0007669"/>
    <property type="project" value="InterPro"/>
</dbReference>
<evidence type="ECO:0000256" key="3">
    <source>
        <dbReference type="ARBA" id="ARBA00022588"/>
    </source>
</evidence>
<keyword evidence="12" id="KW-0325">Glycoprotein</keyword>
<evidence type="ECO:0000256" key="11">
    <source>
        <dbReference type="ARBA" id="ARBA00023170"/>
    </source>
</evidence>
<keyword evidence="17" id="KW-1185">Reference proteome</keyword>
<dbReference type="Proteomes" id="UP001233999">
    <property type="component" value="Unassembled WGS sequence"/>
</dbReference>
<dbReference type="PROSITE" id="PS51450">
    <property type="entry name" value="LRR"/>
    <property type="match status" value="1"/>
</dbReference>
<feature type="domain" description="TIR" evidence="15">
    <location>
        <begin position="698"/>
        <end position="843"/>
    </location>
</feature>
<dbReference type="SUPFAM" id="SSF52200">
    <property type="entry name" value="Toll/Interleukin receptor TIR domain"/>
    <property type="match status" value="1"/>
</dbReference>
<feature type="transmembrane region" description="Helical" evidence="13">
    <location>
        <begin position="642"/>
        <end position="667"/>
    </location>
</feature>
<dbReference type="GO" id="GO:0002224">
    <property type="term" value="P:toll-like receptor signaling pathway"/>
    <property type="evidence" value="ECO:0007669"/>
    <property type="project" value="InterPro"/>
</dbReference>
<dbReference type="EMBL" id="JASPKZ010003082">
    <property type="protein sequence ID" value="KAJ9593990.1"/>
    <property type="molecule type" value="Genomic_DNA"/>
</dbReference>
<evidence type="ECO:0000256" key="6">
    <source>
        <dbReference type="ARBA" id="ARBA00022729"/>
    </source>
</evidence>
<comment type="similarity">
    <text evidence="2">Belongs to the Toll-like receptor family.</text>
</comment>
<dbReference type="InterPro" id="IPR032675">
    <property type="entry name" value="LRR_dom_sf"/>
</dbReference>
<proteinExistence type="inferred from homology"/>
<keyword evidence="9 13" id="KW-1133">Transmembrane helix</keyword>
<dbReference type="PIRSF" id="PIRSF037595">
    <property type="entry name" value="Toll-like_receptor"/>
    <property type="match status" value="1"/>
</dbReference>
<evidence type="ECO:0000259" key="15">
    <source>
        <dbReference type="PROSITE" id="PS50104"/>
    </source>
</evidence>
<keyword evidence="7" id="KW-0677">Repeat</keyword>
<dbReference type="Pfam" id="PF13855">
    <property type="entry name" value="LRR_8"/>
    <property type="match status" value="2"/>
</dbReference>
<comment type="caution">
    <text evidence="16">The sequence shown here is derived from an EMBL/GenBank/DDBJ whole genome shotgun (WGS) entry which is preliminary data.</text>
</comment>
<keyword evidence="8" id="KW-0391">Immunity</keyword>
<dbReference type="Gene3D" id="3.80.10.10">
    <property type="entry name" value="Ribonuclease Inhibitor"/>
    <property type="match status" value="4"/>
</dbReference>
<evidence type="ECO:0000256" key="9">
    <source>
        <dbReference type="ARBA" id="ARBA00022989"/>
    </source>
</evidence>
<dbReference type="PANTHER" id="PTHR24365">
    <property type="entry name" value="TOLL-LIKE RECEPTOR"/>
    <property type="match status" value="1"/>
</dbReference>
<reference evidence="16" key="1">
    <citation type="journal article" date="2023" name="IScience">
        <title>Live-bearing cockroach genome reveals convergent evolutionary mechanisms linked to viviparity in insects and beyond.</title>
        <authorList>
            <person name="Fouks B."/>
            <person name="Harrison M.C."/>
            <person name="Mikhailova A.A."/>
            <person name="Marchal E."/>
            <person name="English S."/>
            <person name="Carruthers M."/>
            <person name="Jennings E.C."/>
            <person name="Chiamaka E.L."/>
            <person name="Frigard R.A."/>
            <person name="Pippel M."/>
            <person name="Attardo G.M."/>
            <person name="Benoit J.B."/>
            <person name="Bornberg-Bauer E."/>
            <person name="Tobe S.S."/>
        </authorList>
    </citation>
    <scope>NUCLEOTIDE SEQUENCE</scope>
    <source>
        <strain evidence="16">Stay&amp;Tobe</strain>
    </source>
</reference>
<evidence type="ECO:0000256" key="7">
    <source>
        <dbReference type="ARBA" id="ARBA00022737"/>
    </source>
</evidence>
<evidence type="ECO:0000256" key="4">
    <source>
        <dbReference type="ARBA" id="ARBA00022614"/>
    </source>
</evidence>
<keyword evidence="11" id="KW-0675">Receptor</keyword>
<dbReference type="FunFam" id="3.40.50.10140:FF:000001">
    <property type="entry name" value="Toll-like receptor 2"/>
    <property type="match status" value="1"/>
</dbReference>
<dbReference type="GO" id="GO:0045087">
    <property type="term" value="P:innate immune response"/>
    <property type="evidence" value="ECO:0007669"/>
    <property type="project" value="UniProtKB-KW"/>
</dbReference>
<reference evidence="16" key="2">
    <citation type="submission" date="2023-05" db="EMBL/GenBank/DDBJ databases">
        <authorList>
            <person name="Fouks B."/>
        </authorList>
    </citation>
    <scope>NUCLEOTIDE SEQUENCE</scope>
    <source>
        <strain evidence="16">Stay&amp;Tobe</strain>
        <tissue evidence="16">Testes</tissue>
    </source>
</reference>
<evidence type="ECO:0000256" key="2">
    <source>
        <dbReference type="ARBA" id="ARBA00009634"/>
    </source>
</evidence>
<keyword evidence="4" id="KW-0433">Leucine-rich repeat</keyword>
<keyword evidence="10 13" id="KW-0472">Membrane</keyword>
<evidence type="ECO:0000256" key="8">
    <source>
        <dbReference type="ARBA" id="ARBA00022859"/>
    </source>
</evidence>
<evidence type="ECO:0000256" key="10">
    <source>
        <dbReference type="ARBA" id="ARBA00023136"/>
    </source>
</evidence>
<feature type="chain" id="PRO_5042269269" description="TIR domain-containing protein" evidence="14">
    <location>
        <begin position="23"/>
        <end position="864"/>
    </location>
</feature>
<dbReference type="PANTHER" id="PTHR24365:SF530">
    <property type="entry name" value="MSTPROX-RELATED"/>
    <property type="match status" value="1"/>
</dbReference>
<sequence>MLTSQCLVSSLTLLVVSAMVCGQKVPQWMGNVLVPTDGTEPVPLFSILEFFCRCSEVPDKYVVCTGSDWCTEFPSTINTTAPLLQVQNSAITELRKGNLGNFTHLEELEIDHNNQLSIIEPGTFQGMSSLRNLSLSYNENLTHLQAGVFDGLDNLRELRMKKSGFFDMGMIAPALTPASLPRLRKLVLDENPFQKIAASDLIPMNGTSLEQLNLIACQLDFIHPDALIPLRQLRALLLGQNTLNSTTVTELVSHLAGQGVPLYLLSLYGMGFLKRPPMNVMEAVAESNITHLVLARNQFHKLNPGSFPHMPRLQYLDLREIVATDLKSGTLSPRVMPMLRTLLFGGNMLPGVVPGILVPQLKSLDLSANFGDPHTRSYFDIGESSFLNMTNLSFLNLSYNNLRRITRKTFIGLENLDKHLGLKNASIYDLEEGSFENLSKLTFLNLEYNPFPKVNQLTAAMFKGLDELKVLLLSGCGIRFLSADVFNNLPNLQYLSLRENQLTTLGPQLLAPLPFLIGIDLSDNQLSFPKNSTMRIFENNTELETVFLSRNKITYLNPMLLADAESLKRLELFDNNLLCQCPPFLSTKMWLMERNLTLSDINIAGLSTLRCFSPDKWKDELVIDYINSLGDYCVDAVKNNDFMHWIALLLFILIIAFFVAVAISWYYRAHIRYWLFLVRLDLRRRGLRKKECKGYCNYQYDAFVSYSNEDKNFVVRLVAMLENYEPFLKLCVYERDFEIGSVISESVLQSVAHSRRTLLIISDAFARSQWCRWELQLAENHRLFLADEQEDGEDPLIMIKLGEVSKAHMTPTLKYLLRTKVYLEWDSEPRKQRLFWDKLRTALSPPPVALTSTENSSTDVQCAK</sequence>
<keyword evidence="5 13" id="KW-0812">Transmembrane</keyword>
<dbReference type="InterPro" id="IPR017241">
    <property type="entry name" value="Toll-like_receptor"/>
</dbReference>
<evidence type="ECO:0000313" key="17">
    <source>
        <dbReference type="Proteomes" id="UP001233999"/>
    </source>
</evidence>
<dbReference type="SMART" id="SM00255">
    <property type="entry name" value="TIR"/>
    <property type="match status" value="1"/>
</dbReference>
<evidence type="ECO:0000256" key="12">
    <source>
        <dbReference type="ARBA" id="ARBA00023180"/>
    </source>
</evidence>
<evidence type="ECO:0000256" key="13">
    <source>
        <dbReference type="SAM" id="Phobius"/>
    </source>
</evidence>
<evidence type="ECO:0000313" key="16">
    <source>
        <dbReference type="EMBL" id="KAJ9593990.1"/>
    </source>
</evidence>
<dbReference type="SMART" id="SM00369">
    <property type="entry name" value="LRR_TYP"/>
    <property type="match status" value="12"/>
</dbReference>
<dbReference type="InterPro" id="IPR000157">
    <property type="entry name" value="TIR_dom"/>
</dbReference>
<dbReference type="InterPro" id="IPR035897">
    <property type="entry name" value="Toll_tir_struct_dom_sf"/>
</dbReference>
<organism evidence="16 17">
    <name type="scientific">Diploptera punctata</name>
    <name type="common">Pacific beetle cockroach</name>
    <dbReference type="NCBI Taxonomy" id="6984"/>
    <lineage>
        <taxon>Eukaryota</taxon>
        <taxon>Metazoa</taxon>
        <taxon>Ecdysozoa</taxon>
        <taxon>Arthropoda</taxon>
        <taxon>Hexapoda</taxon>
        <taxon>Insecta</taxon>
        <taxon>Pterygota</taxon>
        <taxon>Neoptera</taxon>
        <taxon>Polyneoptera</taxon>
        <taxon>Dictyoptera</taxon>
        <taxon>Blattodea</taxon>
        <taxon>Blaberoidea</taxon>
        <taxon>Blaberidae</taxon>
        <taxon>Diplopterinae</taxon>
        <taxon>Diploptera</taxon>
    </lineage>
</organism>
<gene>
    <name evidence="16" type="ORF">L9F63_014585</name>
</gene>
<dbReference type="PROSITE" id="PS50104">
    <property type="entry name" value="TIR"/>
    <property type="match status" value="1"/>
</dbReference>
<feature type="signal peptide" evidence="14">
    <location>
        <begin position="1"/>
        <end position="22"/>
    </location>
</feature>
<protein>
    <recommendedName>
        <fullName evidence="15">TIR domain-containing protein</fullName>
    </recommendedName>
</protein>
<evidence type="ECO:0000256" key="14">
    <source>
        <dbReference type="SAM" id="SignalP"/>
    </source>
</evidence>
<dbReference type="GO" id="GO:0005886">
    <property type="term" value="C:plasma membrane"/>
    <property type="evidence" value="ECO:0007669"/>
    <property type="project" value="TreeGrafter"/>
</dbReference>
<keyword evidence="6 14" id="KW-0732">Signal</keyword>